<accession>A0A849IGF6</accession>
<dbReference type="EMBL" id="JABEPP010000007">
    <property type="protein sequence ID" value="NNM75037.1"/>
    <property type="molecule type" value="Genomic_DNA"/>
</dbReference>
<evidence type="ECO:0000313" key="3">
    <source>
        <dbReference type="Proteomes" id="UP000564885"/>
    </source>
</evidence>
<gene>
    <name evidence="2" type="ORF">HJG44_21990</name>
</gene>
<keyword evidence="3" id="KW-1185">Reference proteome</keyword>
<dbReference type="AlphaFoldDB" id="A0A849IGF6"/>
<sequence>MRHYLESDLRLDLRIDELFRGSAHCKPLDTDEIAIRLNLTQAEVANRLARHRDRLAAEKGHPRPTPHYRPRDDERAEVNTP</sequence>
<organism evidence="2 3">
    <name type="scientific">Enterovirga aerilata</name>
    <dbReference type="NCBI Taxonomy" id="2730920"/>
    <lineage>
        <taxon>Bacteria</taxon>
        <taxon>Pseudomonadati</taxon>
        <taxon>Pseudomonadota</taxon>
        <taxon>Alphaproteobacteria</taxon>
        <taxon>Hyphomicrobiales</taxon>
        <taxon>Methylobacteriaceae</taxon>
        <taxon>Enterovirga</taxon>
    </lineage>
</organism>
<feature type="compositionally biased region" description="Basic and acidic residues" evidence="1">
    <location>
        <begin position="69"/>
        <end position="81"/>
    </location>
</feature>
<evidence type="ECO:0000313" key="2">
    <source>
        <dbReference type="EMBL" id="NNM75037.1"/>
    </source>
</evidence>
<protein>
    <submittedName>
        <fullName evidence="2">Uncharacterized protein</fullName>
    </submittedName>
</protein>
<proteinExistence type="predicted"/>
<comment type="caution">
    <text evidence="2">The sequence shown here is derived from an EMBL/GenBank/DDBJ whole genome shotgun (WGS) entry which is preliminary data.</text>
</comment>
<name>A0A849IGF6_9HYPH</name>
<reference evidence="2 3" key="1">
    <citation type="submission" date="2020-04" db="EMBL/GenBank/DDBJ databases">
        <title>Enterovirga sp. isolate from soil.</title>
        <authorList>
            <person name="Chea S."/>
            <person name="Kim D.-U."/>
        </authorList>
    </citation>
    <scope>NUCLEOTIDE SEQUENCE [LARGE SCALE GENOMIC DNA]</scope>
    <source>
        <strain evidence="2 3">DB1703</strain>
    </source>
</reference>
<dbReference type="Proteomes" id="UP000564885">
    <property type="component" value="Unassembled WGS sequence"/>
</dbReference>
<feature type="region of interest" description="Disordered" evidence="1">
    <location>
        <begin position="51"/>
        <end position="81"/>
    </location>
</feature>
<dbReference type="RefSeq" id="WP_171220541.1">
    <property type="nucleotide sequence ID" value="NZ_JABEPP010000007.1"/>
</dbReference>
<evidence type="ECO:0000256" key="1">
    <source>
        <dbReference type="SAM" id="MobiDB-lite"/>
    </source>
</evidence>